<feature type="domain" description="HTH araC/xylS-type" evidence="5">
    <location>
        <begin position="365"/>
        <end position="463"/>
    </location>
</feature>
<sequence>MIKVLIVDDDKLVRKGISSAMPWNEFNMEVVGEASNGLKALDFLKSQPVDLMLTDLAMPVMSGIELMRAARQLYPELHIVVLTLHQDFDYIQEALRLGAIDYIAKVQLEKEQFEHVLDRIHTRIDELANTRPKLPLLSETNVHYRHVYALISLDRKLGQSWPIEPTSDGDEIRWEVERNSWMWTAPMDVEEQLFHRLKEYLDQVPQSALLVMSDVQERTWSQIQNWIMNYTETSLFYAYDPYNPVIAVSMNVEDSFPIEPQDEDMDRIKQSWFLTPWTHNDSYYNLLIEQFKSLRLHKSQLMGLLYSIVMEWNHLFAQTKLGRISMIHSFLSWYEVEAWIKQTSVGIRKADEQTSYSQEIVDAVKKSIMIMQNDLDQAFTASSLSQQLNISRSYFSQCFKDLMGKTFNEYSRFIRVEKSKEYLLNTNNTIFWIAERVGYTDEKYFSRIFRELTGLLPSEYRQLGRGDKKRTLL</sequence>
<dbReference type="SUPFAM" id="SSF52172">
    <property type="entry name" value="CheY-like"/>
    <property type="match status" value="1"/>
</dbReference>
<evidence type="ECO:0000256" key="4">
    <source>
        <dbReference type="PROSITE-ProRule" id="PRU00169"/>
    </source>
</evidence>
<dbReference type="PROSITE" id="PS00041">
    <property type="entry name" value="HTH_ARAC_FAMILY_1"/>
    <property type="match status" value="1"/>
</dbReference>
<evidence type="ECO:0000259" key="5">
    <source>
        <dbReference type="PROSITE" id="PS01124"/>
    </source>
</evidence>
<dbReference type="EMBL" id="UGSC01000001">
    <property type="protein sequence ID" value="SUA69782.1"/>
    <property type="molecule type" value="Genomic_DNA"/>
</dbReference>
<keyword evidence="3" id="KW-0804">Transcription</keyword>
<keyword evidence="4" id="KW-0597">Phosphoprotein</keyword>
<dbReference type="GO" id="GO:0000160">
    <property type="term" value="P:phosphorelay signal transduction system"/>
    <property type="evidence" value="ECO:0007669"/>
    <property type="project" value="InterPro"/>
</dbReference>
<dbReference type="SUPFAM" id="SSF46689">
    <property type="entry name" value="Homeodomain-like"/>
    <property type="match status" value="2"/>
</dbReference>
<keyword evidence="2" id="KW-0238">DNA-binding</keyword>
<dbReference type="PANTHER" id="PTHR43280">
    <property type="entry name" value="ARAC-FAMILY TRANSCRIPTIONAL REGULATOR"/>
    <property type="match status" value="1"/>
</dbReference>
<dbReference type="Pfam" id="PF00072">
    <property type="entry name" value="Response_reg"/>
    <property type="match status" value="1"/>
</dbReference>
<dbReference type="PANTHER" id="PTHR43280:SF28">
    <property type="entry name" value="HTH-TYPE TRANSCRIPTIONAL ACTIVATOR RHAS"/>
    <property type="match status" value="1"/>
</dbReference>
<protein>
    <submittedName>
        <fullName evidence="7">AraC family transcriptional regulator</fullName>
    </submittedName>
</protein>
<evidence type="ECO:0000313" key="7">
    <source>
        <dbReference type="EMBL" id="SUA69782.1"/>
    </source>
</evidence>
<dbReference type="InterPro" id="IPR009057">
    <property type="entry name" value="Homeodomain-like_sf"/>
</dbReference>
<organism evidence="7 8">
    <name type="scientific">Paenibacillus polymyxa</name>
    <name type="common">Bacillus polymyxa</name>
    <dbReference type="NCBI Taxonomy" id="1406"/>
    <lineage>
        <taxon>Bacteria</taxon>
        <taxon>Bacillati</taxon>
        <taxon>Bacillota</taxon>
        <taxon>Bacilli</taxon>
        <taxon>Bacillales</taxon>
        <taxon>Paenibacillaceae</taxon>
        <taxon>Paenibacillus</taxon>
    </lineage>
</organism>
<accession>A0A378XXM6</accession>
<gene>
    <name evidence="7" type="ORF">NCTC10343_02648</name>
</gene>
<evidence type="ECO:0000256" key="3">
    <source>
        <dbReference type="ARBA" id="ARBA00023163"/>
    </source>
</evidence>
<dbReference type="PROSITE" id="PS50110">
    <property type="entry name" value="RESPONSE_REGULATORY"/>
    <property type="match status" value="1"/>
</dbReference>
<dbReference type="Pfam" id="PF12833">
    <property type="entry name" value="HTH_18"/>
    <property type="match status" value="1"/>
</dbReference>
<dbReference type="InterPro" id="IPR011006">
    <property type="entry name" value="CheY-like_superfamily"/>
</dbReference>
<feature type="modified residue" description="4-aspartylphosphate" evidence="4">
    <location>
        <position position="55"/>
    </location>
</feature>
<reference evidence="7 8" key="1">
    <citation type="submission" date="2018-06" db="EMBL/GenBank/DDBJ databases">
        <authorList>
            <consortium name="Pathogen Informatics"/>
            <person name="Doyle S."/>
        </authorList>
    </citation>
    <scope>NUCLEOTIDE SEQUENCE [LARGE SCALE GENOMIC DNA]</scope>
    <source>
        <strain evidence="7 8">NCTC10343</strain>
    </source>
</reference>
<dbReference type="InterPro" id="IPR001789">
    <property type="entry name" value="Sig_transdc_resp-reg_receiver"/>
</dbReference>
<dbReference type="InterPro" id="IPR020449">
    <property type="entry name" value="Tscrpt_reg_AraC-type_HTH"/>
</dbReference>
<dbReference type="SMART" id="SM00342">
    <property type="entry name" value="HTH_ARAC"/>
    <property type="match status" value="1"/>
</dbReference>
<dbReference type="Proteomes" id="UP000254400">
    <property type="component" value="Unassembled WGS sequence"/>
</dbReference>
<evidence type="ECO:0000256" key="1">
    <source>
        <dbReference type="ARBA" id="ARBA00023015"/>
    </source>
</evidence>
<dbReference type="SMART" id="SM00448">
    <property type="entry name" value="REC"/>
    <property type="match status" value="1"/>
</dbReference>
<dbReference type="GeneID" id="93346036"/>
<dbReference type="InterPro" id="IPR018062">
    <property type="entry name" value="HTH_AraC-typ_CS"/>
</dbReference>
<dbReference type="RefSeq" id="WP_019687313.1">
    <property type="nucleotide sequence ID" value="NZ_CP036496.1"/>
</dbReference>
<dbReference type="GO" id="GO:0003700">
    <property type="term" value="F:DNA-binding transcription factor activity"/>
    <property type="evidence" value="ECO:0007669"/>
    <property type="project" value="InterPro"/>
</dbReference>
<keyword evidence="1" id="KW-0805">Transcription regulation</keyword>
<proteinExistence type="predicted"/>
<dbReference type="PROSITE" id="PS01124">
    <property type="entry name" value="HTH_ARAC_FAMILY_2"/>
    <property type="match status" value="1"/>
</dbReference>
<feature type="domain" description="Response regulatory" evidence="6">
    <location>
        <begin position="3"/>
        <end position="120"/>
    </location>
</feature>
<dbReference type="InterPro" id="IPR018060">
    <property type="entry name" value="HTH_AraC"/>
</dbReference>
<evidence type="ECO:0000256" key="2">
    <source>
        <dbReference type="ARBA" id="ARBA00023125"/>
    </source>
</evidence>
<evidence type="ECO:0000313" key="8">
    <source>
        <dbReference type="Proteomes" id="UP000254400"/>
    </source>
</evidence>
<dbReference type="Gene3D" id="1.10.10.60">
    <property type="entry name" value="Homeodomain-like"/>
    <property type="match status" value="1"/>
</dbReference>
<dbReference type="PRINTS" id="PR00032">
    <property type="entry name" value="HTHARAC"/>
</dbReference>
<dbReference type="Gene3D" id="3.40.50.2300">
    <property type="match status" value="1"/>
</dbReference>
<dbReference type="GO" id="GO:0043565">
    <property type="term" value="F:sequence-specific DNA binding"/>
    <property type="evidence" value="ECO:0007669"/>
    <property type="project" value="InterPro"/>
</dbReference>
<evidence type="ECO:0000259" key="6">
    <source>
        <dbReference type="PROSITE" id="PS50110"/>
    </source>
</evidence>
<dbReference type="CDD" id="cd17536">
    <property type="entry name" value="REC_YesN-like"/>
    <property type="match status" value="1"/>
</dbReference>
<name>A0A378XXM6_PAEPO</name>
<dbReference type="AlphaFoldDB" id="A0A378XXM6"/>